<feature type="transmembrane region" description="Helical" evidence="7">
    <location>
        <begin position="123"/>
        <end position="148"/>
    </location>
</feature>
<gene>
    <name evidence="9" type="ORF">K505DRAFT_357516</name>
</gene>
<name>A0A6A6XPF8_9PLEO</name>
<evidence type="ECO:0000259" key="8">
    <source>
        <dbReference type="Pfam" id="PF20684"/>
    </source>
</evidence>
<feature type="transmembrane region" description="Helical" evidence="7">
    <location>
        <begin position="168"/>
        <end position="191"/>
    </location>
</feature>
<comment type="subcellular location">
    <subcellularLocation>
        <location evidence="1">Membrane</location>
        <topology evidence="1">Multi-pass membrane protein</topology>
    </subcellularLocation>
</comment>
<dbReference type="PANTHER" id="PTHR33048:SF93">
    <property type="entry name" value="INTEGRAL MEMBRANE PROTEIN"/>
    <property type="match status" value="1"/>
</dbReference>
<proteinExistence type="inferred from homology"/>
<evidence type="ECO:0000256" key="5">
    <source>
        <dbReference type="ARBA" id="ARBA00038359"/>
    </source>
</evidence>
<comment type="similarity">
    <text evidence="5">Belongs to the SAT4 family.</text>
</comment>
<dbReference type="OrthoDB" id="3934549at2759"/>
<dbReference type="InterPro" id="IPR049326">
    <property type="entry name" value="Rhodopsin_dom_fungi"/>
</dbReference>
<accession>A0A6A6XPF8</accession>
<feature type="transmembrane region" description="Helical" evidence="7">
    <location>
        <begin position="44"/>
        <end position="69"/>
    </location>
</feature>
<keyword evidence="2 7" id="KW-0812">Transmembrane</keyword>
<dbReference type="Pfam" id="PF20684">
    <property type="entry name" value="Fung_rhodopsin"/>
    <property type="match status" value="1"/>
</dbReference>
<feature type="transmembrane region" description="Helical" evidence="7">
    <location>
        <begin position="203"/>
        <end position="223"/>
    </location>
</feature>
<dbReference type="Proteomes" id="UP000799757">
    <property type="component" value="Unassembled WGS sequence"/>
</dbReference>
<dbReference type="GO" id="GO:0016020">
    <property type="term" value="C:membrane"/>
    <property type="evidence" value="ECO:0007669"/>
    <property type="project" value="UniProtKB-SubCell"/>
</dbReference>
<dbReference type="InterPro" id="IPR052337">
    <property type="entry name" value="SAT4-like"/>
</dbReference>
<organism evidence="9 10">
    <name type="scientific">Melanomma pulvis-pyrius CBS 109.77</name>
    <dbReference type="NCBI Taxonomy" id="1314802"/>
    <lineage>
        <taxon>Eukaryota</taxon>
        <taxon>Fungi</taxon>
        <taxon>Dikarya</taxon>
        <taxon>Ascomycota</taxon>
        <taxon>Pezizomycotina</taxon>
        <taxon>Dothideomycetes</taxon>
        <taxon>Pleosporomycetidae</taxon>
        <taxon>Pleosporales</taxon>
        <taxon>Melanommataceae</taxon>
        <taxon>Melanomma</taxon>
    </lineage>
</organism>
<keyword evidence="4 7" id="KW-0472">Membrane</keyword>
<evidence type="ECO:0000256" key="6">
    <source>
        <dbReference type="SAM" id="MobiDB-lite"/>
    </source>
</evidence>
<sequence length="323" mass="36066">MLAPSAKGLLVVGVTATQCLLALVFVCLRAWARIRILGGSRYDDYLLWAAMVLLIAITGDSIVAVYYGLGHHAAELQSPKIVLKLSKYMFAYPVLWSFSLLVSKAAVVAFLLMIVAAKRTHKIILWISIGICGVLSFLEFLGLFVQCFPVKANWNPFMEKRCHFDVDMVGYLLTAYGAFLDFFLAALPWIFLRGLQIKRKEKITICISLSAGFFAGICGIIRLAELVKLQQSTDAIYEFYSAIIWTSTETSVSIICVSLPATRTLYRRYVKGLRSSPDSTGVSRHHAQYGYALQDRSRNPANRDVSSRSNTDTNDNNKSRKAY</sequence>
<evidence type="ECO:0000256" key="7">
    <source>
        <dbReference type="SAM" id="Phobius"/>
    </source>
</evidence>
<feature type="compositionally biased region" description="Low complexity" evidence="6">
    <location>
        <begin position="307"/>
        <end position="316"/>
    </location>
</feature>
<dbReference type="EMBL" id="MU001784">
    <property type="protein sequence ID" value="KAF2798421.1"/>
    <property type="molecule type" value="Genomic_DNA"/>
</dbReference>
<evidence type="ECO:0000256" key="3">
    <source>
        <dbReference type="ARBA" id="ARBA00022989"/>
    </source>
</evidence>
<evidence type="ECO:0000256" key="4">
    <source>
        <dbReference type="ARBA" id="ARBA00023136"/>
    </source>
</evidence>
<evidence type="ECO:0000313" key="9">
    <source>
        <dbReference type="EMBL" id="KAF2798421.1"/>
    </source>
</evidence>
<protein>
    <recommendedName>
        <fullName evidence="8">Rhodopsin domain-containing protein</fullName>
    </recommendedName>
</protein>
<keyword evidence="10" id="KW-1185">Reference proteome</keyword>
<reference evidence="9" key="1">
    <citation type="journal article" date="2020" name="Stud. Mycol.">
        <title>101 Dothideomycetes genomes: a test case for predicting lifestyles and emergence of pathogens.</title>
        <authorList>
            <person name="Haridas S."/>
            <person name="Albert R."/>
            <person name="Binder M."/>
            <person name="Bloem J."/>
            <person name="Labutti K."/>
            <person name="Salamov A."/>
            <person name="Andreopoulos B."/>
            <person name="Baker S."/>
            <person name="Barry K."/>
            <person name="Bills G."/>
            <person name="Bluhm B."/>
            <person name="Cannon C."/>
            <person name="Castanera R."/>
            <person name="Culley D."/>
            <person name="Daum C."/>
            <person name="Ezra D."/>
            <person name="Gonzalez J."/>
            <person name="Henrissat B."/>
            <person name="Kuo A."/>
            <person name="Liang C."/>
            <person name="Lipzen A."/>
            <person name="Lutzoni F."/>
            <person name="Magnuson J."/>
            <person name="Mondo S."/>
            <person name="Nolan M."/>
            <person name="Ohm R."/>
            <person name="Pangilinan J."/>
            <person name="Park H.-J."/>
            <person name="Ramirez L."/>
            <person name="Alfaro M."/>
            <person name="Sun H."/>
            <person name="Tritt A."/>
            <person name="Yoshinaga Y."/>
            <person name="Zwiers L.-H."/>
            <person name="Turgeon B."/>
            <person name="Goodwin S."/>
            <person name="Spatafora J."/>
            <person name="Crous P."/>
            <person name="Grigoriev I."/>
        </authorList>
    </citation>
    <scope>NUCLEOTIDE SEQUENCE</scope>
    <source>
        <strain evidence="9">CBS 109.77</strain>
    </source>
</reference>
<dbReference type="PANTHER" id="PTHR33048">
    <property type="entry name" value="PTH11-LIKE INTEGRAL MEMBRANE PROTEIN (AFU_ORTHOLOGUE AFUA_5G11245)"/>
    <property type="match status" value="1"/>
</dbReference>
<feature type="transmembrane region" description="Helical" evidence="7">
    <location>
        <begin position="89"/>
        <end position="116"/>
    </location>
</feature>
<keyword evidence="3 7" id="KW-1133">Transmembrane helix</keyword>
<evidence type="ECO:0000313" key="10">
    <source>
        <dbReference type="Proteomes" id="UP000799757"/>
    </source>
</evidence>
<feature type="domain" description="Rhodopsin" evidence="8">
    <location>
        <begin position="28"/>
        <end position="268"/>
    </location>
</feature>
<feature type="transmembrane region" description="Helical" evidence="7">
    <location>
        <begin position="243"/>
        <end position="266"/>
    </location>
</feature>
<feature type="transmembrane region" description="Helical" evidence="7">
    <location>
        <begin position="6"/>
        <end position="32"/>
    </location>
</feature>
<evidence type="ECO:0000256" key="1">
    <source>
        <dbReference type="ARBA" id="ARBA00004141"/>
    </source>
</evidence>
<feature type="region of interest" description="Disordered" evidence="6">
    <location>
        <begin position="293"/>
        <end position="323"/>
    </location>
</feature>
<evidence type="ECO:0000256" key="2">
    <source>
        <dbReference type="ARBA" id="ARBA00022692"/>
    </source>
</evidence>
<dbReference type="AlphaFoldDB" id="A0A6A6XPF8"/>